<dbReference type="AlphaFoldDB" id="A0A160TBY7"/>
<gene>
    <name evidence="1" type="ORF">MGWOODY_Tha1568</name>
</gene>
<accession>A0A160TBY7</accession>
<reference evidence="1" key="1">
    <citation type="submission" date="2015-10" db="EMBL/GenBank/DDBJ databases">
        <authorList>
            <person name="Gilbert D.G."/>
        </authorList>
    </citation>
    <scope>NUCLEOTIDE SEQUENCE</scope>
</reference>
<proteinExistence type="predicted"/>
<organism evidence="1">
    <name type="scientific">hydrothermal vent metagenome</name>
    <dbReference type="NCBI Taxonomy" id="652676"/>
    <lineage>
        <taxon>unclassified sequences</taxon>
        <taxon>metagenomes</taxon>
        <taxon>ecological metagenomes</taxon>
    </lineage>
</organism>
<evidence type="ECO:0000313" key="1">
    <source>
        <dbReference type="EMBL" id="CUS40464.1"/>
    </source>
</evidence>
<name>A0A160TBY7_9ZZZZ</name>
<dbReference type="EMBL" id="CZQC01000015">
    <property type="protein sequence ID" value="CUS40464.1"/>
    <property type="molecule type" value="Genomic_DNA"/>
</dbReference>
<sequence>MLDVPQLLSRLKISLPRSSAAACAMCSMGGVGSTALARHVGSISDKTIREHAYTPNVYEGDKGIRLGYMYGNPYDAVLSVFRRNFQDMHSKAMNINSPTPYKSLKGVSIEQYAEEAVDYFNIQRQFDNWTNPDLVKHPTILIKYEGLVDSIDDILGFFESTELFEVRSRNSAWMKESPKVIDGLQTMYGDLAKQIEAMPAVKILLPKQWQGLVDID</sequence>
<protein>
    <submittedName>
        <fullName evidence="1">Uncharacterized protein</fullName>
    </submittedName>
</protein>